<dbReference type="PANTHER" id="PTHR22943">
    <property type="entry name" value="7-TRANSMEMBRANE DOMAIN RECEPTOR C.ELEGANS"/>
    <property type="match status" value="1"/>
</dbReference>
<dbReference type="OrthoDB" id="5789073at2759"/>
<dbReference type="SUPFAM" id="SSF81321">
    <property type="entry name" value="Family A G protein-coupled receptor-like"/>
    <property type="match status" value="1"/>
</dbReference>
<dbReference type="GO" id="GO:0042048">
    <property type="term" value="P:olfactory behavior"/>
    <property type="evidence" value="ECO:0007669"/>
    <property type="project" value="TreeGrafter"/>
</dbReference>
<name>A0A2G5SE75_9PELO</name>
<organism evidence="2 3">
    <name type="scientific">Caenorhabditis nigoni</name>
    <dbReference type="NCBI Taxonomy" id="1611254"/>
    <lineage>
        <taxon>Eukaryota</taxon>
        <taxon>Metazoa</taxon>
        <taxon>Ecdysozoa</taxon>
        <taxon>Nematoda</taxon>
        <taxon>Chromadorea</taxon>
        <taxon>Rhabditida</taxon>
        <taxon>Rhabditina</taxon>
        <taxon>Rhabditomorpha</taxon>
        <taxon>Rhabditoidea</taxon>
        <taxon>Rhabditidae</taxon>
        <taxon>Peloderinae</taxon>
        <taxon>Caenorhabditis</taxon>
    </lineage>
</organism>
<dbReference type="PANTHER" id="PTHR22943:SF86">
    <property type="entry name" value="SEVEN TM RECEPTOR"/>
    <property type="match status" value="1"/>
</dbReference>
<feature type="transmembrane region" description="Helical" evidence="1">
    <location>
        <begin position="47"/>
        <end position="76"/>
    </location>
</feature>
<proteinExistence type="predicted"/>
<keyword evidence="3" id="KW-1185">Reference proteome</keyword>
<evidence type="ECO:0000256" key="1">
    <source>
        <dbReference type="SAM" id="Phobius"/>
    </source>
</evidence>
<dbReference type="Proteomes" id="UP000230233">
    <property type="component" value="Unassembled WGS sequence"/>
</dbReference>
<dbReference type="EMBL" id="PDUG01000013">
    <property type="protein sequence ID" value="PIC13360.1"/>
    <property type="molecule type" value="Genomic_DNA"/>
</dbReference>
<feature type="transmembrane region" description="Helical" evidence="1">
    <location>
        <begin position="97"/>
        <end position="116"/>
    </location>
</feature>
<dbReference type="GO" id="GO:0038022">
    <property type="term" value="F:G protein-coupled olfactory receptor activity"/>
    <property type="evidence" value="ECO:0007669"/>
    <property type="project" value="TreeGrafter"/>
</dbReference>
<feature type="transmembrane region" description="Helical" evidence="1">
    <location>
        <begin position="290"/>
        <end position="310"/>
    </location>
</feature>
<reference evidence="3" key="1">
    <citation type="submission" date="2017-10" db="EMBL/GenBank/DDBJ databases">
        <title>Rapid genome shrinkage in a self-fertile nematode reveals novel sperm competition proteins.</title>
        <authorList>
            <person name="Yin D."/>
            <person name="Schwarz E.M."/>
            <person name="Thomas C.G."/>
            <person name="Felde R.L."/>
            <person name="Korf I.F."/>
            <person name="Cutter A.D."/>
            <person name="Schartner C.M."/>
            <person name="Ralston E.J."/>
            <person name="Meyer B.J."/>
            <person name="Haag E.S."/>
        </authorList>
    </citation>
    <scope>NUCLEOTIDE SEQUENCE [LARGE SCALE GENOMIC DNA]</scope>
    <source>
        <strain evidence="3">JU1422</strain>
    </source>
</reference>
<comment type="caution">
    <text evidence="2">The sequence shown here is derived from an EMBL/GenBank/DDBJ whole genome shotgun (WGS) entry which is preliminary data.</text>
</comment>
<feature type="transmembrane region" description="Helical" evidence="1">
    <location>
        <begin position="251"/>
        <end position="270"/>
    </location>
</feature>
<evidence type="ECO:0008006" key="4">
    <source>
        <dbReference type="Google" id="ProtNLM"/>
    </source>
</evidence>
<gene>
    <name evidence="2" type="ORF">B9Z55_027758</name>
</gene>
<dbReference type="InterPro" id="IPR019428">
    <property type="entry name" value="7TM_GPCR_serpentine_rcpt_Str"/>
</dbReference>
<keyword evidence="1" id="KW-0812">Transmembrane</keyword>
<feature type="transmembrane region" description="Helical" evidence="1">
    <location>
        <begin position="203"/>
        <end position="225"/>
    </location>
</feature>
<dbReference type="Pfam" id="PF10326">
    <property type="entry name" value="7TM_GPCR_Str"/>
    <property type="match status" value="1"/>
</dbReference>
<feature type="transmembrane region" description="Helical" evidence="1">
    <location>
        <begin position="136"/>
        <end position="154"/>
    </location>
</feature>
<evidence type="ECO:0000313" key="2">
    <source>
        <dbReference type="EMBL" id="PIC13360.1"/>
    </source>
</evidence>
<feature type="transmembrane region" description="Helical" evidence="1">
    <location>
        <begin position="17"/>
        <end position="35"/>
    </location>
</feature>
<keyword evidence="1" id="KW-0472">Membrane</keyword>
<evidence type="ECO:0000313" key="3">
    <source>
        <dbReference type="Proteomes" id="UP000230233"/>
    </source>
</evidence>
<dbReference type="GO" id="GO:0005886">
    <property type="term" value="C:plasma membrane"/>
    <property type="evidence" value="ECO:0007669"/>
    <property type="project" value="TreeGrafter"/>
</dbReference>
<accession>A0A2G5SE75</accession>
<keyword evidence="1" id="KW-1133">Transmembrane helix</keyword>
<sequence length="349" mass="40320">MSHHSSLEPIYSTLQRCFIGIGLISNLILINLIIFRSPKDLGLYKYLMAYIICFELFYIILEFLTVPDLLTLDYAFFIIVDPEKSLLPENWSQVADLIYCGAFAVSLVIFGCQFAYRYHVLKGNSSWTASTPRNFIFWLGTQAVLASFYSYFVHAFMQRNDYSKKIMKNVGYTDYRIESVGFIGLIFYPKLDNGTQIINWQSFIGVSVTTATLFASEFTMIYFAYKCFQATKSFINQSGCSSKFRRLQWQLFYALVAQAIIPILFMQIPMTMIYTSTIVLRRSIPAIGHLQSMTISIYLAIDALPTILIIKPYRDTVIRSLFFWKKRKVAPYQTNSSNSKQQHASWTNF</sequence>
<protein>
    <recommendedName>
        <fullName evidence="4">Seven TM Receptor</fullName>
    </recommendedName>
</protein>
<dbReference type="AlphaFoldDB" id="A0A2G5SE75"/>